<organism evidence="10">
    <name type="scientific">Nyssomyia neivai</name>
    <dbReference type="NCBI Taxonomy" id="330878"/>
    <lineage>
        <taxon>Eukaryota</taxon>
        <taxon>Metazoa</taxon>
        <taxon>Ecdysozoa</taxon>
        <taxon>Arthropoda</taxon>
        <taxon>Hexapoda</taxon>
        <taxon>Insecta</taxon>
        <taxon>Pterygota</taxon>
        <taxon>Neoptera</taxon>
        <taxon>Endopterygota</taxon>
        <taxon>Diptera</taxon>
        <taxon>Nematocera</taxon>
        <taxon>Psychodoidea</taxon>
        <taxon>Psychodidae</taxon>
        <taxon>Nyssomyia</taxon>
    </lineage>
</organism>
<comment type="subcellular location">
    <subcellularLocation>
        <location evidence="1">Membrane</location>
        <topology evidence="1">Multi-pass membrane protein</topology>
    </subcellularLocation>
</comment>
<name>A0A1L8DK98_9DIPT</name>
<evidence type="ECO:0000313" key="10">
    <source>
        <dbReference type="EMBL" id="JAV06795.1"/>
    </source>
</evidence>
<evidence type="ECO:0000256" key="5">
    <source>
        <dbReference type="ARBA" id="ARBA00022989"/>
    </source>
</evidence>
<protein>
    <submittedName>
        <fullName evidence="10">Putative hybrid signal transduction histidine kinase m</fullName>
    </submittedName>
</protein>
<dbReference type="EMBL" id="GFDF01007289">
    <property type="protein sequence ID" value="JAV06795.1"/>
    <property type="molecule type" value="Transcribed_RNA"/>
</dbReference>
<dbReference type="InterPro" id="IPR059081">
    <property type="entry name" value="PRRT3-4"/>
</dbReference>
<sequence>MCFTMPMEPIIRDRKQGDRMVIGVFVILSITMGGTMALVETSNTVPSPANDGIFVVDPIGNLEQSIAAVFSKVAYGSTTTKRSIPDSVAIPSLTTVPSPLLTTFRYRDRERDNGHDVDGDQVINQSAYDLELEKDHALPTSAPNADILKSNSNPTYPNPNRHHNQDRHRLQSLPNSTEFARKNPTMPMFPGDMPSYAPPSRSFFTPPLPPEYQNPFADKPTLRGTNSDLGVIHTSGGFHRRPIPPPSLVPGYERIPYRPPDLVPARPEDNVAPPRPKEEHHMYEIVRKKALNTPSIKQQDAGGFVNVTEAGPGTNAPAVATGVLHFPSISRILSGSNGRKEDIPDILLRTVTVRPAVAPKSPTVTAVTLHQGMNLNKNRDEETVTSTEAQEQGEPVSQPKIKEPKTTTPFAVDDDTYSTHRIQKLVNNDATPITTIPPSIPPVLSADRQSALVTWTIAWNIHVYLSAILYTILAVYSIFKLIFYDKLTHLFSQTYFITIHMVLISICLVRIFYLCYDAYNMHSSFTAFVSELLLNLPALMLALTFATLILFLLLRSLNHKANRYSALLRPVTIAVGGGVHIGLCVTLHYVESYGVRTKVAYDRPPPRVLSLICQIIFIFVCLSLGTFYLYIYRVLKQVLRSKSQNYIHGYQNLSYAIHITIATALLFVLMAALQVYGAVSISATQDLDWLQWGYQFSLRLIEIAIVSLISWVCCLKTGQAKVQREKAAEQHISGFALFPCTSSSSQEHFDTDYPAVCNANTNLHTYTLRTGKPIYDDNFTVNPVEPKAQQVGPDDELQQHHQKETESVHSQAEPVDHYENPNFELTTGRKDEMFDVCYSEPMQYDFQNLERPTFERPSSRNEFRASKNLKALKGATTRQQHFNPYNSFDRRLPDEGALAAMGGGVRKSGTLGNIGHYHQGARRCGGEVVTPGRLMGVQTIQQRPRYAGRYLQRPQEVQVAQDKSTSANSSDDSVNSGSMLVAEAGFVRFRALDELEVASRDKRLLQS</sequence>
<accession>A0A1L8DK98</accession>
<dbReference type="PANTHER" id="PTHR35578">
    <property type="entry name" value="PROLINE-RICH TRANSMEMBRANE PROTEIN 4-RELATED"/>
    <property type="match status" value="1"/>
</dbReference>
<feature type="domain" description="Proline-rich transmembrane protein 3/4" evidence="9">
    <location>
        <begin position="453"/>
        <end position="715"/>
    </location>
</feature>
<evidence type="ECO:0000259" key="9">
    <source>
        <dbReference type="Pfam" id="PF25987"/>
    </source>
</evidence>
<feature type="transmembrane region" description="Helical" evidence="8">
    <location>
        <begin position="461"/>
        <end position="483"/>
    </location>
</feature>
<feature type="transmembrane region" description="Helical" evidence="8">
    <location>
        <begin position="566"/>
        <end position="589"/>
    </location>
</feature>
<evidence type="ECO:0000256" key="1">
    <source>
        <dbReference type="ARBA" id="ARBA00004141"/>
    </source>
</evidence>
<feature type="region of interest" description="Disordered" evidence="7">
    <location>
        <begin position="140"/>
        <end position="172"/>
    </location>
</feature>
<evidence type="ECO:0000256" key="7">
    <source>
        <dbReference type="SAM" id="MobiDB-lite"/>
    </source>
</evidence>
<evidence type="ECO:0000256" key="2">
    <source>
        <dbReference type="ARBA" id="ARBA00022553"/>
    </source>
</evidence>
<feature type="transmembrane region" description="Helical" evidence="8">
    <location>
        <begin position="696"/>
        <end position="715"/>
    </location>
</feature>
<feature type="transmembrane region" description="Helical" evidence="8">
    <location>
        <begin position="495"/>
        <end position="513"/>
    </location>
</feature>
<evidence type="ECO:0000256" key="6">
    <source>
        <dbReference type="ARBA" id="ARBA00023136"/>
    </source>
</evidence>
<feature type="transmembrane region" description="Helical" evidence="8">
    <location>
        <begin position="609"/>
        <end position="632"/>
    </location>
</feature>
<dbReference type="Pfam" id="PF25987">
    <property type="entry name" value="PRRT3"/>
    <property type="match status" value="1"/>
</dbReference>
<keyword evidence="10" id="KW-0808">Transferase</keyword>
<keyword evidence="3 8" id="KW-0812">Transmembrane</keyword>
<reference evidence="10" key="1">
    <citation type="submission" date="2016-12" db="EMBL/GenBank/DDBJ databases">
        <title>An insight into the sialome and mialome of the sand fly, Nyssomyia neivai.</title>
        <authorList>
            <person name="Sebastian V."/>
            <person name="Goulart T.M."/>
            <person name="Oliveira W."/>
            <person name="Calvo E."/>
            <person name="Oliveira L.F."/>
            <person name="Pinto M.C."/>
            <person name="Rosselino A.M."/>
            <person name="Ribeiro J.M."/>
        </authorList>
    </citation>
    <scope>NUCLEOTIDE SEQUENCE</scope>
</reference>
<dbReference type="PANTHER" id="PTHR35578:SF6">
    <property type="entry name" value="PROLINE-RICH TRANSMEMBRANE PROTEIN 4"/>
    <property type="match status" value="1"/>
</dbReference>
<keyword evidence="6 8" id="KW-0472">Membrane</keyword>
<evidence type="ECO:0000256" key="4">
    <source>
        <dbReference type="ARBA" id="ARBA00022729"/>
    </source>
</evidence>
<proteinExistence type="predicted"/>
<keyword evidence="4" id="KW-0732">Signal</keyword>
<keyword evidence="10" id="KW-0418">Kinase</keyword>
<dbReference type="GO" id="GO:0016301">
    <property type="term" value="F:kinase activity"/>
    <property type="evidence" value="ECO:0007669"/>
    <property type="project" value="UniProtKB-KW"/>
</dbReference>
<feature type="transmembrane region" description="Helical" evidence="8">
    <location>
        <begin position="20"/>
        <end position="39"/>
    </location>
</feature>
<feature type="compositionally biased region" description="Basic and acidic residues" evidence="7">
    <location>
        <begin position="797"/>
        <end position="807"/>
    </location>
</feature>
<dbReference type="AlphaFoldDB" id="A0A1L8DK98"/>
<feature type="transmembrane region" description="Helical" evidence="8">
    <location>
        <begin position="533"/>
        <end position="554"/>
    </location>
</feature>
<dbReference type="InterPro" id="IPR052836">
    <property type="entry name" value="PRRT_domain-containing"/>
</dbReference>
<feature type="transmembrane region" description="Helical" evidence="8">
    <location>
        <begin position="653"/>
        <end position="676"/>
    </location>
</feature>
<feature type="region of interest" description="Disordered" evidence="7">
    <location>
        <begin position="785"/>
        <end position="823"/>
    </location>
</feature>
<keyword evidence="2" id="KW-0597">Phosphoprotein</keyword>
<keyword evidence="5 8" id="KW-1133">Transmembrane helix</keyword>
<evidence type="ECO:0000256" key="3">
    <source>
        <dbReference type="ARBA" id="ARBA00022692"/>
    </source>
</evidence>
<feature type="region of interest" description="Disordered" evidence="7">
    <location>
        <begin position="378"/>
        <end position="409"/>
    </location>
</feature>
<evidence type="ECO:0000256" key="8">
    <source>
        <dbReference type="SAM" id="Phobius"/>
    </source>
</evidence>